<feature type="region of interest" description="Disordered" evidence="1">
    <location>
        <begin position="303"/>
        <end position="324"/>
    </location>
</feature>
<evidence type="ECO:0000256" key="1">
    <source>
        <dbReference type="SAM" id="MobiDB-lite"/>
    </source>
</evidence>
<dbReference type="EMBL" id="CP047129">
    <property type="protein sequence ID" value="QHB62895.1"/>
    <property type="molecule type" value="Genomic_DNA"/>
</dbReference>
<proteinExistence type="predicted"/>
<organism evidence="2 3">
    <name type="scientific">Bifidobacterium adolescentis</name>
    <dbReference type="NCBI Taxonomy" id="1680"/>
    <lineage>
        <taxon>Bacteria</taxon>
        <taxon>Bacillati</taxon>
        <taxon>Actinomycetota</taxon>
        <taxon>Actinomycetes</taxon>
        <taxon>Bifidobacteriales</taxon>
        <taxon>Bifidobacteriaceae</taxon>
        <taxon>Bifidobacterium</taxon>
    </lineage>
</organism>
<protein>
    <submittedName>
        <fullName evidence="2">Uncharacterized protein</fullName>
    </submittedName>
</protein>
<dbReference type="AlphaFoldDB" id="A0A6I6QZN7"/>
<dbReference type="Proteomes" id="UP000464884">
    <property type="component" value="Chromosome"/>
</dbReference>
<gene>
    <name evidence="2" type="ORF">F3K97_06220</name>
</gene>
<evidence type="ECO:0000313" key="2">
    <source>
        <dbReference type="EMBL" id="QHB62895.1"/>
    </source>
</evidence>
<sequence length="324" mass="36590">MDDGRSHRIRLPDRDNANLFSHLTDWKWLSSMIPALAETLESMFGGTVHLEAKLPEHIMRMIEEGKLHFLTDKNGEILAEVFDERNKIYKQVRLEEVVVNDALLPSLQHLETQAAIAMALAKIDQVDRAVRQLGEEIQQDRLARVDAAFDMFHQACYIEGIRDRNEYLREALNEATRAKASLVRNFMQQERLLKKGGTKKSDAALRAVQDLVAITNAVNVQTQSHAVLGEQAAAMYCLRDFSRFIETHNLNDEDTLLKLVGSVQHQNRPNDLADKFLQVSTSVEKVVSSFELGETVSPKLIVGSADAKEHSTGKENMQDEEEKA</sequence>
<name>A0A6I6QZN7_BIFAD</name>
<reference evidence="2 3" key="1">
    <citation type="submission" date="2019-12" db="EMBL/GenBank/DDBJ databases">
        <title>Draft Genome Sequence of Bifidobacterium adolescentis ZJ2.</title>
        <authorList>
            <person name="Jin Z."/>
        </authorList>
    </citation>
    <scope>NUCLEOTIDE SEQUENCE [LARGE SCALE GENOMIC DNA]</scope>
    <source>
        <strain evidence="2 3">ZJ2</strain>
    </source>
</reference>
<evidence type="ECO:0000313" key="3">
    <source>
        <dbReference type="Proteomes" id="UP000464884"/>
    </source>
</evidence>
<feature type="compositionally biased region" description="Basic and acidic residues" evidence="1">
    <location>
        <begin position="306"/>
        <end position="324"/>
    </location>
</feature>
<dbReference type="RefSeq" id="WP_159140722.1">
    <property type="nucleotide sequence ID" value="NZ_CP047129.1"/>
</dbReference>
<accession>A0A6I6QZN7</accession>